<organism evidence="2 3">
    <name type="scientific">Thermocrispum agreste</name>
    <dbReference type="NCBI Taxonomy" id="37925"/>
    <lineage>
        <taxon>Bacteria</taxon>
        <taxon>Bacillati</taxon>
        <taxon>Actinomycetota</taxon>
        <taxon>Actinomycetes</taxon>
        <taxon>Pseudonocardiales</taxon>
        <taxon>Pseudonocardiaceae</taxon>
        <taxon>Thermocrispum</taxon>
    </lineage>
</organism>
<evidence type="ECO:0000256" key="1">
    <source>
        <dbReference type="SAM" id="SignalP"/>
    </source>
</evidence>
<keyword evidence="1" id="KW-0732">Signal</keyword>
<evidence type="ECO:0000313" key="2">
    <source>
        <dbReference type="EMBL" id="MFO7191485.1"/>
    </source>
</evidence>
<protein>
    <recommendedName>
        <fullName evidence="4">DUF3558 domain-containing protein</fullName>
    </recommendedName>
</protein>
<reference evidence="2 3" key="1">
    <citation type="journal article" date="2021" name="BMC Genomics">
        <title>Genome-resolved metagenome and metatranscriptome analyses of thermophilic composting reveal key bacterial players and their metabolic interactions.</title>
        <authorList>
            <person name="Braga L.P.P."/>
            <person name="Pereira R.V."/>
            <person name="Martins L.F."/>
            <person name="Moura L.M.S."/>
            <person name="Sanchez F.B."/>
            <person name="Patane J.S.L."/>
            <person name="da Silva A.M."/>
            <person name="Setubal J.C."/>
        </authorList>
    </citation>
    <scope>NUCLEOTIDE SEQUENCE [LARGE SCALE GENOMIC DNA]</scope>
    <source>
        <strain evidence="2">ZC4RG45</strain>
    </source>
</reference>
<dbReference type="EMBL" id="QGUI02000032">
    <property type="protein sequence ID" value="MFO7191485.1"/>
    <property type="molecule type" value="Genomic_DNA"/>
</dbReference>
<comment type="caution">
    <text evidence="2">The sequence shown here is derived from an EMBL/GenBank/DDBJ whole genome shotgun (WGS) entry which is preliminary data.</text>
</comment>
<feature type="chain" id="PRO_5044787936" description="DUF3558 domain-containing protein" evidence="1">
    <location>
        <begin position="22"/>
        <end position="339"/>
    </location>
</feature>
<proteinExistence type="predicted"/>
<feature type="signal peptide" evidence="1">
    <location>
        <begin position="1"/>
        <end position="21"/>
    </location>
</feature>
<dbReference type="PROSITE" id="PS51257">
    <property type="entry name" value="PROKAR_LIPOPROTEIN"/>
    <property type="match status" value="1"/>
</dbReference>
<sequence length="339" mass="36381">MPHLRSMFTARRAAAVLVALAAPVILSGCGGDDLAKVTYQRTTVPPQPGSGGAGPVPQGQVDVPELAVDKLRLVDACQLLTGEAVTQLGKPDKPLPLYQETCMVDVRDPADKQVKLNLRLDQRVFQPREQAAGGLDGLPLFEQRDGDKCSDTVLTDESAKMGIGLDVTYEQGEPCGTARRVLAKIIQRLKTDPPRIDVPPNSLRQVDPCSVLPKQEVADLLGADAAASQDSLHGCSAQATDPTKGSVVVEFRFSGPPVEAGKWKRITISGSVRGVQKYLTPSIERCEVEWEHKKYSGPLARDGETVRVEFANYLGDGTAPDACRKAHQVAKQVLSELSG</sequence>
<evidence type="ECO:0000313" key="3">
    <source>
        <dbReference type="Proteomes" id="UP000249324"/>
    </source>
</evidence>
<name>A0ABD6FBR9_9PSEU</name>
<evidence type="ECO:0008006" key="4">
    <source>
        <dbReference type="Google" id="ProtNLM"/>
    </source>
</evidence>
<gene>
    <name evidence="2" type="ORF">DIU77_004510</name>
</gene>
<accession>A0ABD6FBR9</accession>
<dbReference type="AlphaFoldDB" id="A0ABD6FBR9"/>
<dbReference type="Proteomes" id="UP000249324">
    <property type="component" value="Unassembled WGS sequence"/>
</dbReference>